<feature type="transmembrane region" description="Helical" evidence="1">
    <location>
        <begin position="19"/>
        <end position="44"/>
    </location>
</feature>
<reference evidence="2 3" key="1">
    <citation type="submission" date="2024-03" db="EMBL/GenBank/DDBJ databases">
        <title>Draft genome sequence of Pseudonocardia tropica JCM 19149.</title>
        <authorList>
            <person name="Butdee W."/>
            <person name="Duangmal K."/>
        </authorList>
    </citation>
    <scope>NUCLEOTIDE SEQUENCE [LARGE SCALE GENOMIC DNA]</scope>
    <source>
        <strain evidence="2 3">JCM 19149</strain>
    </source>
</reference>
<evidence type="ECO:0000313" key="3">
    <source>
        <dbReference type="Proteomes" id="UP001464923"/>
    </source>
</evidence>
<evidence type="ECO:0000256" key="1">
    <source>
        <dbReference type="SAM" id="Phobius"/>
    </source>
</evidence>
<feature type="transmembrane region" description="Helical" evidence="1">
    <location>
        <begin position="112"/>
        <end position="131"/>
    </location>
</feature>
<keyword evidence="3" id="KW-1185">Reference proteome</keyword>
<keyword evidence="1" id="KW-0472">Membrane</keyword>
<evidence type="ECO:0000313" key="2">
    <source>
        <dbReference type="EMBL" id="MEQ3539437.1"/>
    </source>
</evidence>
<organism evidence="2 3">
    <name type="scientific">Pseudonocardia tropica</name>
    <dbReference type="NCBI Taxonomy" id="681289"/>
    <lineage>
        <taxon>Bacteria</taxon>
        <taxon>Bacillati</taxon>
        <taxon>Actinomycetota</taxon>
        <taxon>Actinomycetes</taxon>
        <taxon>Pseudonocardiales</taxon>
        <taxon>Pseudonocardiaceae</taxon>
        <taxon>Pseudonocardia</taxon>
    </lineage>
</organism>
<keyword evidence="1" id="KW-0812">Transmembrane</keyword>
<dbReference type="EMBL" id="JBEDNP010000005">
    <property type="protein sequence ID" value="MEQ3539437.1"/>
    <property type="molecule type" value="Genomic_DNA"/>
</dbReference>
<dbReference type="Proteomes" id="UP001464923">
    <property type="component" value="Unassembled WGS sequence"/>
</dbReference>
<feature type="transmembrane region" description="Helical" evidence="1">
    <location>
        <begin position="56"/>
        <end position="79"/>
    </location>
</feature>
<sequence length="152" mass="15625">MTVPVPPATVASRRPPVPVVVASVVVAVRMGFGAFGLVYFGVLAPPEVNPDAGSPAATAFAAVGLTTVITAWACLPGVWAGRRAPWHLLTCVLAAWVYFSCYKILAEGETESIAFLVVDVLVAGLLCLPTSRRHVAAGDRSAGSAPSPAGTR</sequence>
<protein>
    <recommendedName>
        <fullName evidence="4">Integral membrane protein</fullName>
    </recommendedName>
</protein>
<comment type="caution">
    <text evidence="2">The sequence shown here is derived from an EMBL/GenBank/DDBJ whole genome shotgun (WGS) entry which is preliminary data.</text>
</comment>
<evidence type="ECO:0008006" key="4">
    <source>
        <dbReference type="Google" id="ProtNLM"/>
    </source>
</evidence>
<accession>A0ABV1JU15</accession>
<feature type="transmembrane region" description="Helical" evidence="1">
    <location>
        <begin position="86"/>
        <end position="106"/>
    </location>
</feature>
<name>A0ABV1JU15_9PSEU</name>
<keyword evidence="1" id="KW-1133">Transmembrane helix</keyword>
<proteinExistence type="predicted"/>
<dbReference type="RefSeq" id="WP_345647527.1">
    <property type="nucleotide sequence ID" value="NZ_BAABLY010000052.1"/>
</dbReference>
<gene>
    <name evidence="2" type="ORF">WHI96_11435</name>
</gene>